<comment type="caution">
    <text evidence="2">The sequence shown here is derived from an EMBL/GenBank/DDBJ whole genome shotgun (WGS) entry which is preliminary data.</text>
</comment>
<feature type="region of interest" description="Disordered" evidence="1">
    <location>
        <begin position="182"/>
        <end position="203"/>
    </location>
</feature>
<reference evidence="2" key="1">
    <citation type="submission" date="2021-06" db="EMBL/GenBank/DDBJ databases">
        <authorList>
            <person name="Kallberg Y."/>
            <person name="Tangrot J."/>
            <person name="Rosling A."/>
        </authorList>
    </citation>
    <scope>NUCLEOTIDE SEQUENCE</scope>
    <source>
        <strain evidence="2">FL966</strain>
    </source>
</reference>
<dbReference type="OrthoDB" id="2407389at2759"/>
<proteinExistence type="predicted"/>
<keyword evidence="3" id="KW-1185">Reference proteome</keyword>
<dbReference type="Proteomes" id="UP000789759">
    <property type="component" value="Unassembled WGS sequence"/>
</dbReference>
<organism evidence="2 3">
    <name type="scientific">Cetraspora pellucida</name>
    <dbReference type="NCBI Taxonomy" id="1433469"/>
    <lineage>
        <taxon>Eukaryota</taxon>
        <taxon>Fungi</taxon>
        <taxon>Fungi incertae sedis</taxon>
        <taxon>Mucoromycota</taxon>
        <taxon>Glomeromycotina</taxon>
        <taxon>Glomeromycetes</taxon>
        <taxon>Diversisporales</taxon>
        <taxon>Gigasporaceae</taxon>
        <taxon>Cetraspora</taxon>
    </lineage>
</organism>
<dbReference type="AlphaFoldDB" id="A0A9N9KD33"/>
<gene>
    <name evidence="2" type="ORF">CPELLU_LOCUS19950</name>
</gene>
<protein>
    <submittedName>
        <fullName evidence="2">9031_t:CDS:1</fullName>
    </submittedName>
</protein>
<sequence length="203" mass="22911">LNYANEQAGNVVILAYTVFDNDWSYADRRPTDYLSNTSNANANNTIVKQQVLFGSTIQESNSVNKLARLTNELFLKLEKIERFIIEQLSKAYLYSNSDSISLKKAYRKNNYSDMTETKITKKVSEFIPISKPDLSLKPVIKKNKVDFDEELANYCKKSKKSKVNLIIVDSDSDSDTSFNASFNNSFDSNTSSEDSSDSGDNIT</sequence>
<feature type="non-terminal residue" evidence="2">
    <location>
        <position position="203"/>
    </location>
</feature>
<evidence type="ECO:0000256" key="1">
    <source>
        <dbReference type="SAM" id="MobiDB-lite"/>
    </source>
</evidence>
<evidence type="ECO:0000313" key="2">
    <source>
        <dbReference type="EMBL" id="CAG8823950.1"/>
    </source>
</evidence>
<evidence type="ECO:0000313" key="3">
    <source>
        <dbReference type="Proteomes" id="UP000789759"/>
    </source>
</evidence>
<name>A0A9N9KD33_9GLOM</name>
<accession>A0A9N9KD33</accession>
<dbReference type="EMBL" id="CAJVQA010053641">
    <property type="protein sequence ID" value="CAG8823950.1"/>
    <property type="molecule type" value="Genomic_DNA"/>
</dbReference>
<feature type="non-terminal residue" evidence="2">
    <location>
        <position position="1"/>
    </location>
</feature>